<evidence type="ECO:0000256" key="1">
    <source>
        <dbReference type="SAM" id="Phobius"/>
    </source>
</evidence>
<feature type="transmembrane region" description="Helical" evidence="1">
    <location>
        <begin position="6"/>
        <end position="32"/>
    </location>
</feature>
<sequence>MKKKNKIFISIQFFSFVLLSWICHYCSNTIFFSDIYYKEKRYSVEKVLRTRLLAKKHFKYEGKINDLKGYISDVGISTKSKYTEDNNYRNTDKTVNKKVYKTINKINIKKNFVSEQLKKVTLDIMENNEIFKKIICCKFYPFNEIDSHFDKKIKNIFDIVYKNENNRNSNKNYLRKKLFANLFSMFLPYILILSMGIFFLHIDKMDWSCMILFPLGIIMLLYILIKGIKYARLKKKGYKK</sequence>
<accession>A0A8S4H4T4</accession>
<keyword evidence="1" id="KW-0472">Membrane</keyword>
<dbReference type="EMBL" id="CAJZCX010000004">
    <property type="protein sequence ID" value="CAG9474102.1"/>
    <property type="molecule type" value="Genomic_DNA"/>
</dbReference>
<protein>
    <submittedName>
        <fullName evidence="2">(malaria parasite P. vivax) hypothetical protein</fullName>
    </submittedName>
</protein>
<reference evidence="2" key="1">
    <citation type="submission" date="2021-09" db="EMBL/GenBank/DDBJ databases">
        <authorList>
            <consortium name="Pathogen Informatics"/>
        </authorList>
    </citation>
    <scope>NUCLEOTIDE SEQUENCE</scope>
    <source>
        <strain evidence="2">PvW1</strain>
    </source>
</reference>
<keyword evidence="1" id="KW-0812">Transmembrane</keyword>
<proteinExistence type="predicted"/>
<dbReference type="InterPro" id="IPR022139">
    <property type="entry name" value="Fam-L/Fam-M-like_plasmodium"/>
</dbReference>
<dbReference type="VEuPathDB" id="PlasmoDB:PVPAM_110058100"/>
<name>A0A8S4H4T4_PLAVI</name>
<feature type="transmembrane region" description="Helical" evidence="1">
    <location>
        <begin position="178"/>
        <end position="199"/>
    </location>
</feature>
<dbReference type="AlphaFoldDB" id="A0A8S4H4T4"/>
<evidence type="ECO:0000313" key="3">
    <source>
        <dbReference type="Proteomes" id="UP000779233"/>
    </source>
</evidence>
<feature type="transmembrane region" description="Helical" evidence="1">
    <location>
        <begin position="205"/>
        <end position="225"/>
    </location>
</feature>
<evidence type="ECO:0000313" key="2">
    <source>
        <dbReference type="EMBL" id="CAG9474102.1"/>
    </source>
</evidence>
<comment type="caution">
    <text evidence="2">The sequence shown here is derived from an EMBL/GenBank/DDBJ whole genome shotgun (WGS) entry which is preliminary data.</text>
</comment>
<organism evidence="2 3">
    <name type="scientific">Plasmodium vivax</name>
    <name type="common">malaria parasite P. vivax</name>
    <dbReference type="NCBI Taxonomy" id="5855"/>
    <lineage>
        <taxon>Eukaryota</taxon>
        <taxon>Sar</taxon>
        <taxon>Alveolata</taxon>
        <taxon>Apicomplexa</taxon>
        <taxon>Aconoidasida</taxon>
        <taxon>Haemosporida</taxon>
        <taxon>Plasmodiidae</taxon>
        <taxon>Plasmodium</taxon>
        <taxon>Plasmodium (Plasmodium)</taxon>
    </lineage>
</organism>
<gene>
    <name evidence="2" type="ORF">PVW1_120088400</name>
</gene>
<keyword evidence="1" id="KW-1133">Transmembrane helix</keyword>
<dbReference type="Pfam" id="PF12420">
    <property type="entry name" value="DUF3671"/>
    <property type="match status" value="1"/>
</dbReference>
<dbReference type="Proteomes" id="UP000779233">
    <property type="component" value="Unassembled WGS sequence"/>
</dbReference>